<evidence type="ECO:0000313" key="2">
    <source>
        <dbReference type="Proteomes" id="UP000195440"/>
    </source>
</evidence>
<dbReference type="EMBL" id="LOHF01000015">
    <property type="protein sequence ID" value="OUM72535.1"/>
    <property type="molecule type" value="Genomic_DNA"/>
</dbReference>
<sequence>MHQTGSAQITPSQKHLATQSITYLSRQHIRALQEVRNNAAAAIINTLNSGFTNQSLEDRLV</sequence>
<protein>
    <submittedName>
        <fullName evidence="1">Uncharacterized protein</fullName>
    </submittedName>
</protein>
<keyword evidence="2" id="KW-1185">Reference proteome</keyword>
<reference evidence="1 2" key="1">
    <citation type="journal article" date="2017" name="Syst. Appl. Microbiol.">
        <title>Pseudomonas caspiana sp. nov., a citrus pathogen in the Pseudomonas syringae phylogenetic group.</title>
        <authorList>
            <person name="Busquets A."/>
            <person name="Gomila M."/>
            <person name="Beiki F."/>
            <person name="Mulet M."/>
            <person name="Rahimian H."/>
            <person name="Garcia-Valdes E."/>
            <person name="Lalucat J."/>
        </authorList>
    </citation>
    <scope>NUCLEOTIDE SEQUENCE [LARGE SCALE GENOMIC DNA]</scope>
    <source>
        <strain evidence="1 2">FBF102</strain>
    </source>
</reference>
<evidence type="ECO:0000313" key="1">
    <source>
        <dbReference type="EMBL" id="OUM72535.1"/>
    </source>
</evidence>
<dbReference type="Proteomes" id="UP000195440">
    <property type="component" value="Unassembled WGS sequence"/>
</dbReference>
<organism evidence="1 2">
    <name type="scientific">Pseudomonas caspiana</name>
    <dbReference type="NCBI Taxonomy" id="1451454"/>
    <lineage>
        <taxon>Bacteria</taxon>
        <taxon>Pseudomonadati</taxon>
        <taxon>Pseudomonadota</taxon>
        <taxon>Gammaproteobacteria</taxon>
        <taxon>Pseudomonadales</taxon>
        <taxon>Pseudomonadaceae</taxon>
        <taxon>Pseudomonas</taxon>
    </lineage>
</organism>
<dbReference type="AlphaFoldDB" id="A0A1Y3NY54"/>
<name>A0A1Y3NY54_9PSED</name>
<comment type="caution">
    <text evidence="1">The sequence shown here is derived from an EMBL/GenBank/DDBJ whole genome shotgun (WGS) entry which is preliminary data.</text>
</comment>
<accession>A0A1Y3NY54</accession>
<proteinExistence type="predicted"/>
<gene>
    <name evidence="1" type="ORF">AUC60_17050</name>
</gene>